<protein>
    <submittedName>
        <fullName evidence="4">WD_REPEATS_REGION domain-containing protein</fullName>
    </submittedName>
</protein>
<dbReference type="EMBL" id="CP075864">
    <property type="protein sequence ID" value="QYS93828.1"/>
    <property type="molecule type" value="Genomic_DNA"/>
</dbReference>
<proteinExistence type="predicted"/>
<reference evidence="4 5" key="1">
    <citation type="journal article" date="2021" name="BMC Genomics">
        <title>Telomere-to-telomere genome assembly of asparaginase-producing Trichoderma simmonsii.</title>
        <authorList>
            <person name="Chung D."/>
            <person name="Kwon Y.M."/>
            <person name="Yang Y."/>
        </authorList>
    </citation>
    <scope>NUCLEOTIDE SEQUENCE [LARGE SCALE GENOMIC DNA]</scope>
    <source>
        <strain evidence="4 5">GH-Sj1</strain>
    </source>
</reference>
<dbReference type="InterPro" id="IPR015943">
    <property type="entry name" value="WD40/YVTN_repeat-like_dom_sf"/>
</dbReference>
<dbReference type="SUPFAM" id="SSF52540">
    <property type="entry name" value="P-loop containing nucleoside triphosphate hydrolases"/>
    <property type="match status" value="1"/>
</dbReference>
<name>A0A8G0PEQ1_9HYPO</name>
<gene>
    <name evidence="4" type="ORF">H0G86_001194</name>
</gene>
<evidence type="ECO:0000256" key="1">
    <source>
        <dbReference type="ARBA" id="ARBA00022737"/>
    </source>
</evidence>
<dbReference type="Pfam" id="PF24883">
    <property type="entry name" value="NPHP3_N"/>
    <property type="match status" value="1"/>
</dbReference>
<dbReference type="SUPFAM" id="SSF50978">
    <property type="entry name" value="WD40 repeat-like"/>
    <property type="match status" value="1"/>
</dbReference>
<dbReference type="Gene3D" id="2.130.10.10">
    <property type="entry name" value="YVTN repeat-like/Quinoprotein amine dehydrogenase"/>
    <property type="match status" value="2"/>
</dbReference>
<keyword evidence="5" id="KW-1185">Reference proteome</keyword>
<dbReference type="Gene3D" id="3.40.50.300">
    <property type="entry name" value="P-loop containing nucleotide triphosphate hydrolases"/>
    <property type="match status" value="1"/>
</dbReference>
<feature type="region of interest" description="Disordered" evidence="2">
    <location>
        <begin position="1"/>
        <end position="30"/>
    </location>
</feature>
<dbReference type="Pfam" id="PF00400">
    <property type="entry name" value="WD40"/>
    <property type="match status" value="1"/>
</dbReference>
<dbReference type="InterPro" id="IPR027417">
    <property type="entry name" value="P-loop_NTPase"/>
</dbReference>
<organism evidence="4 5">
    <name type="scientific">Trichoderma simmonsii</name>
    <dbReference type="NCBI Taxonomy" id="1491479"/>
    <lineage>
        <taxon>Eukaryota</taxon>
        <taxon>Fungi</taxon>
        <taxon>Dikarya</taxon>
        <taxon>Ascomycota</taxon>
        <taxon>Pezizomycotina</taxon>
        <taxon>Sordariomycetes</taxon>
        <taxon>Hypocreomycetidae</taxon>
        <taxon>Hypocreales</taxon>
        <taxon>Hypocreaceae</taxon>
        <taxon>Trichoderma</taxon>
    </lineage>
</organism>
<accession>A0A8G0PEQ1</accession>
<evidence type="ECO:0000256" key="2">
    <source>
        <dbReference type="SAM" id="MobiDB-lite"/>
    </source>
</evidence>
<dbReference type="PANTHER" id="PTHR10039">
    <property type="entry name" value="AMELOGENIN"/>
    <property type="match status" value="1"/>
</dbReference>
<sequence length="1195" mass="135425">MDVWRPQSEQPGPSSLEVEQRVEQMETTAPEDDTIKVLWDQTVLKVKESKDKEAIDLIDDIESRVDQGGVSNTLPATMMDLVSNIKEMMEQQFQDKRSRDPTSEYVEKTISILNQFIAVGDVAVSHDPVHAALPWAAVRAVLMAIASDNQLNTLMLGGLASVISLLVQCSMYQTLYLTSNPAPGIKEVRDALKDSIVTSNANSLFLLGFICSHRKSTMSIKSSSLSDEFWGKVKALGESSRQLTKNADDCENLFFLQHTTYFRELFKLIDKLRNSSSYFSILYESMQRYRLLKDLRVAQGAAYDDFSHASRDVCHPATCLELLDTIYKWAADPSSPSIFWLQGMAGTGKSTIAQTVSKKLDEGTLGASFFFKRGEGDRGTARRFFETLARQMICKQPILTPVLWDIKVNEIDFGDKTLEKQFRYLWARLFEDLSLKPALEPKTVIIVVDALDECDLPEDAKLIFKLLNENITSPVKPKIFLTTRPEYDASSQFNMTDNVCQNWILHRVEEMDIQSNVRAILTNDIHEYKKQYNQNEKEVGQGRLLSFDWPGEEILERLVQVTNSSFVSAATISRTLRNDQWIATPDQKLDHIMRFNKTSENPMEDLYRSILAQIMDKIPTHARGKFINEFEKIAGSVVLLASPLSASTLSTLLAFGENEIYSQLNLLSSVLDVQSPDTPVKLFHPSYRAFLLGKDSFTFPGNDNAFQDLRIKEATIHAWLAERCLQLLSMDLHNDICDLQNPGVSRIDIQQEIIDKHLPPAIAYACIYWVHHVERGNSTLQDGGPEHKFLETKMLNWIEALTWLGSLSEWFEIIRTLERLAYRYECFEILKLLQDSNRFILSFKHAIEEAPLQIYNSALVFSPTNSLFRKTFASNQPIFIKQMPQVGSDWSLCVQTFELKEDGDRSDFDLIYLSSGKLMAGYQWGSVKIWDLEKASLPHKFDVRKEEYGNVKFLVTPEGRLITIGKKHIQLWDIENQQCLKTFSFPRTDSYRAELDFDLTAALSPTGDTLFLLSDRDRVEYTALNLLSGESTSIELGAMGIRNLCLSKDGKWRAYWRLSRISVCDVYATCSYRSFDVGESFITQAIFDHNGEYLIIGKHSGEIRIINIETGETEISLDGAAHMIDALAICKNNEILVVASGFSIMIWDVNNQALLHTLTGHKDSIRRIAFSPDETAIASCSVGYNQDLGLATCIL</sequence>
<evidence type="ECO:0000313" key="4">
    <source>
        <dbReference type="EMBL" id="QYS93828.1"/>
    </source>
</evidence>
<dbReference type="InterPro" id="IPR036322">
    <property type="entry name" value="WD40_repeat_dom_sf"/>
</dbReference>
<evidence type="ECO:0000313" key="5">
    <source>
        <dbReference type="Proteomes" id="UP000826661"/>
    </source>
</evidence>
<keyword evidence="1" id="KW-0677">Repeat</keyword>
<dbReference type="AlphaFoldDB" id="A0A8G0PEQ1"/>
<dbReference type="InterPro" id="IPR001680">
    <property type="entry name" value="WD40_rpt"/>
</dbReference>
<dbReference type="InterPro" id="IPR056884">
    <property type="entry name" value="NPHP3-like_N"/>
</dbReference>
<dbReference type="PANTHER" id="PTHR10039:SF17">
    <property type="entry name" value="FUNGAL STAND N-TERMINAL GOODBYE DOMAIN-CONTAINING PROTEIN-RELATED"/>
    <property type="match status" value="1"/>
</dbReference>
<dbReference type="SMART" id="SM00320">
    <property type="entry name" value="WD40"/>
    <property type="match status" value="3"/>
</dbReference>
<feature type="domain" description="Nephrocystin 3-like N-terminal" evidence="3">
    <location>
        <begin position="319"/>
        <end position="484"/>
    </location>
</feature>
<evidence type="ECO:0000259" key="3">
    <source>
        <dbReference type="Pfam" id="PF24883"/>
    </source>
</evidence>
<dbReference type="Proteomes" id="UP000826661">
    <property type="component" value="Chromosome I"/>
</dbReference>